<accession>A0A8S3S162</accession>
<dbReference type="InterPro" id="IPR016186">
    <property type="entry name" value="C-type_lectin-like/link_sf"/>
</dbReference>
<dbReference type="InterPro" id="IPR001304">
    <property type="entry name" value="C-type_lectin-like"/>
</dbReference>
<dbReference type="InterPro" id="IPR018378">
    <property type="entry name" value="C-type_lectin_CS"/>
</dbReference>
<dbReference type="InterPro" id="IPR050111">
    <property type="entry name" value="C-type_lectin/snaclec_domain"/>
</dbReference>
<name>A0A8S3S162_MYTED</name>
<protein>
    <submittedName>
        <fullName evidence="5">COLEC12</fullName>
    </submittedName>
</protein>
<evidence type="ECO:0000256" key="1">
    <source>
        <dbReference type="ARBA" id="ARBA00022837"/>
    </source>
</evidence>
<proteinExistence type="predicted"/>
<dbReference type="AlphaFoldDB" id="A0A8S3S162"/>
<keyword evidence="6" id="KW-1185">Reference proteome</keyword>
<dbReference type="PANTHER" id="PTHR22803">
    <property type="entry name" value="MANNOSE, PHOSPHOLIPASE, LECTIN RECEPTOR RELATED"/>
    <property type="match status" value="1"/>
</dbReference>
<dbReference type="OrthoDB" id="6136860at2759"/>
<dbReference type="GO" id="GO:0005581">
    <property type="term" value="C:collagen trimer"/>
    <property type="evidence" value="ECO:0007669"/>
    <property type="project" value="UniProtKB-KW"/>
</dbReference>
<gene>
    <name evidence="5" type="ORF">MEDL_29369</name>
</gene>
<evidence type="ECO:0000313" key="5">
    <source>
        <dbReference type="EMBL" id="CAG2215604.1"/>
    </source>
</evidence>
<dbReference type="PROSITE" id="PS50041">
    <property type="entry name" value="C_TYPE_LECTIN_2"/>
    <property type="match status" value="1"/>
</dbReference>
<dbReference type="Pfam" id="PF01391">
    <property type="entry name" value="Collagen"/>
    <property type="match status" value="1"/>
</dbReference>
<keyword evidence="3" id="KW-1015">Disulfide bond</keyword>
<dbReference type="SMART" id="SM00034">
    <property type="entry name" value="CLECT"/>
    <property type="match status" value="1"/>
</dbReference>
<dbReference type="Gene3D" id="3.10.100.10">
    <property type="entry name" value="Mannose-Binding Protein A, subunit A"/>
    <property type="match status" value="1"/>
</dbReference>
<comment type="caution">
    <text evidence="5">The sequence shown here is derived from an EMBL/GenBank/DDBJ whole genome shotgun (WGS) entry which is preliminary data.</text>
</comment>
<dbReference type="InterPro" id="IPR008160">
    <property type="entry name" value="Collagen"/>
</dbReference>
<reference evidence="5" key="1">
    <citation type="submission" date="2021-03" db="EMBL/GenBank/DDBJ databases">
        <authorList>
            <person name="Bekaert M."/>
        </authorList>
    </citation>
    <scope>NUCLEOTIDE SEQUENCE</scope>
</reference>
<evidence type="ECO:0000256" key="3">
    <source>
        <dbReference type="ARBA" id="ARBA00023157"/>
    </source>
</evidence>
<feature type="domain" description="C-type lectin" evidence="4">
    <location>
        <begin position="110"/>
        <end position="225"/>
    </location>
</feature>
<keyword evidence="2" id="KW-0176">Collagen</keyword>
<dbReference type="Proteomes" id="UP000683360">
    <property type="component" value="Unassembled WGS sequence"/>
</dbReference>
<evidence type="ECO:0000259" key="4">
    <source>
        <dbReference type="PROSITE" id="PS50041"/>
    </source>
</evidence>
<dbReference type="CDD" id="cd00037">
    <property type="entry name" value="CLECT"/>
    <property type="match status" value="1"/>
</dbReference>
<organism evidence="5 6">
    <name type="scientific">Mytilus edulis</name>
    <name type="common">Blue mussel</name>
    <dbReference type="NCBI Taxonomy" id="6550"/>
    <lineage>
        <taxon>Eukaryota</taxon>
        <taxon>Metazoa</taxon>
        <taxon>Spiralia</taxon>
        <taxon>Lophotrochozoa</taxon>
        <taxon>Mollusca</taxon>
        <taxon>Bivalvia</taxon>
        <taxon>Autobranchia</taxon>
        <taxon>Pteriomorphia</taxon>
        <taxon>Mytilida</taxon>
        <taxon>Mytiloidea</taxon>
        <taxon>Mytilidae</taxon>
        <taxon>Mytilinae</taxon>
        <taxon>Mytilus</taxon>
    </lineage>
</organism>
<evidence type="ECO:0000256" key="2">
    <source>
        <dbReference type="ARBA" id="ARBA00023119"/>
    </source>
</evidence>
<dbReference type="PROSITE" id="PS00615">
    <property type="entry name" value="C_TYPE_LECTIN_1"/>
    <property type="match status" value="1"/>
</dbReference>
<dbReference type="Pfam" id="PF00059">
    <property type="entry name" value="Lectin_C"/>
    <property type="match status" value="1"/>
</dbReference>
<evidence type="ECO:0000313" key="6">
    <source>
        <dbReference type="Proteomes" id="UP000683360"/>
    </source>
</evidence>
<dbReference type="InterPro" id="IPR016187">
    <property type="entry name" value="CTDL_fold"/>
</dbReference>
<dbReference type="SUPFAM" id="SSF56436">
    <property type="entry name" value="C-type lectin-like"/>
    <property type="match status" value="1"/>
</dbReference>
<dbReference type="EMBL" id="CAJPWZ010001448">
    <property type="protein sequence ID" value="CAG2215604.1"/>
    <property type="molecule type" value="Genomic_DNA"/>
</dbReference>
<sequence length="227" mass="25168">MEIKVKMVQKGLEVDNGTSGAKVTAGQKGSKGKMGSYGIIGPIGNQGVNGAMGLSGVQGLMGETGMHGLKGEHGEKVSMETWELQDRKVLLAIMDKRAKKVACGSGWGRFMESRYNFQLNIRKTWNEAKTDCQRKGGFLVKIEDVAENWFFKSLVSGGSVWIGAHDSTRESRFIWVSDNTPVTFTDWSTNQPDNWRNGEDCVHFHSSTNKWNDAGCLHKMGYICEKH</sequence>
<keyword evidence="1" id="KW-0106">Calcium</keyword>